<dbReference type="InterPro" id="IPR010326">
    <property type="entry name" value="EXOC3/Sec6"/>
</dbReference>
<evidence type="ECO:0000313" key="4">
    <source>
        <dbReference type="Ensembl" id="ENSPNAP00000022392.2"/>
    </source>
</evidence>
<dbReference type="Ensembl" id="ENSPNAT00000034563.2">
    <property type="protein sequence ID" value="ENSPNAP00000022392.2"/>
    <property type="gene ID" value="ENSPNAG00000029768.2"/>
</dbReference>
<keyword evidence="2" id="KW-0175">Coiled coil</keyword>
<evidence type="ECO:0000256" key="1">
    <source>
        <dbReference type="ARBA" id="ARBA00009447"/>
    </source>
</evidence>
<dbReference type="Gene3D" id="1.10.357.70">
    <property type="entry name" value="Exocyst complex component Sec6, C-terminal domain"/>
    <property type="match status" value="1"/>
</dbReference>
<sequence>MAESEDSKCQDTGLQKSPTSENRSIKMSVPTFSILLGKKKRRENEDCKTDGTRPASNLEPPNTPRKMTVEPPSAEDRPISSSKSKFKKKIPKLNLPFKKNSQQQRKNIQPEEIPLTFKQNLKEQHFAVAGKQLINREERLFSVKQDGVGSSKSLVEEEEDNKENLRKDFEELLEEVWLTLGNSLEVQTENEKEVLKQAVLVIQQEEEQDRRWEGVAEKECPPWRPRCCRQTHDSLLQNMVQRRMEEAKLDSNTDIKSSVQKEITGKGKQIKEDLLHIAEHVRSCYPGENVCQLYAKLYHQEFCATLREIADYGLSDADCSHVLQWVNIHYPSILRCKELKGVIEYEQLEALLPANMFEPLEEQCLTQIEDTLQTWCLNILKKEKAEPELRDGCYFSCLAIDVIKCVHDAITSAQKVLGSCSKSQRITHQIKEFLISYQDYLKNVTEDNQGNTDTVLKANLLCIRQLREYITTNQELFPAHLKSDCRSLLVSIRELCHGYFTKSVHKDLKGTYAKLGTSEWLKHSEHVCGELLEGVDTHIQKLTDLDKTCLQDLLSHLHKEVLAEYVRTLMKKKIKLGKANIQQAAEALRDNNQRIHTLFIEAGSRMDDLKDILESLADLLTLKELHTIELELANLSKSYPDFCEAHVCAWLHHRPTLSTAELRMIKETFSELREPNTPVETDHQEQDPLYSSRDFFSKVFVRCTAQQSLGHMLSCI</sequence>
<feature type="region of interest" description="Disordered" evidence="3">
    <location>
        <begin position="1"/>
        <end position="88"/>
    </location>
</feature>
<reference evidence="4" key="2">
    <citation type="submission" date="2025-08" db="UniProtKB">
        <authorList>
            <consortium name="Ensembl"/>
        </authorList>
    </citation>
    <scope>IDENTIFICATION</scope>
</reference>
<dbReference type="AlphaFoldDB" id="A0A3B4DD89"/>
<organism evidence="4 5">
    <name type="scientific">Pygocentrus nattereri</name>
    <name type="common">Red-bellied piranha</name>
    <dbReference type="NCBI Taxonomy" id="42514"/>
    <lineage>
        <taxon>Eukaryota</taxon>
        <taxon>Metazoa</taxon>
        <taxon>Chordata</taxon>
        <taxon>Craniata</taxon>
        <taxon>Vertebrata</taxon>
        <taxon>Euteleostomi</taxon>
        <taxon>Actinopterygii</taxon>
        <taxon>Neopterygii</taxon>
        <taxon>Teleostei</taxon>
        <taxon>Ostariophysi</taxon>
        <taxon>Characiformes</taxon>
        <taxon>Characoidei</taxon>
        <taxon>Pygocentrus</taxon>
    </lineage>
</organism>
<keyword evidence="5" id="KW-1185">Reference proteome</keyword>
<feature type="coiled-coil region" evidence="2">
    <location>
        <begin position="148"/>
        <end position="175"/>
    </location>
</feature>
<evidence type="ECO:0000313" key="5">
    <source>
        <dbReference type="Proteomes" id="UP001501920"/>
    </source>
</evidence>
<reference evidence="4" key="3">
    <citation type="submission" date="2025-09" db="UniProtKB">
        <authorList>
            <consortium name="Ensembl"/>
        </authorList>
    </citation>
    <scope>IDENTIFICATION</scope>
</reference>
<feature type="compositionally biased region" description="Polar residues" evidence="3">
    <location>
        <begin position="10"/>
        <end position="22"/>
    </location>
</feature>
<protein>
    <submittedName>
        <fullName evidence="4">Tumor necrosis factor, alpha-induced protein 2b</fullName>
    </submittedName>
</protein>
<dbReference type="Proteomes" id="UP001501920">
    <property type="component" value="Chromosome 5"/>
</dbReference>
<proteinExistence type="inferred from homology"/>
<dbReference type="GO" id="GO:0000145">
    <property type="term" value="C:exocyst"/>
    <property type="evidence" value="ECO:0007669"/>
    <property type="project" value="InterPro"/>
</dbReference>
<dbReference type="GeneID" id="119263453"/>
<dbReference type="Pfam" id="PF06046">
    <property type="entry name" value="Sec6"/>
    <property type="match status" value="1"/>
</dbReference>
<name>A0A3B4DD89_PYGNA</name>
<dbReference type="GO" id="GO:0000149">
    <property type="term" value="F:SNARE binding"/>
    <property type="evidence" value="ECO:0007669"/>
    <property type="project" value="TreeGrafter"/>
</dbReference>
<dbReference type="RefSeq" id="XP_037394226.1">
    <property type="nucleotide sequence ID" value="XM_037538329.1"/>
</dbReference>
<comment type="similarity">
    <text evidence="1">Belongs to the SEC6 family.</text>
</comment>
<feature type="compositionally biased region" description="Basic and acidic residues" evidence="3">
    <location>
        <begin position="42"/>
        <end position="51"/>
    </location>
</feature>
<reference evidence="4 5" key="1">
    <citation type="submission" date="2020-10" db="EMBL/GenBank/DDBJ databases">
        <title>Pygocentrus nattereri (red-bellied piranha) genome, fPygNat1, primary haplotype.</title>
        <authorList>
            <person name="Myers G."/>
            <person name="Meyer A."/>
            <person name="Karagic N."/>
            <person name="Pippel M."/>
            <person name="Winkler S."/>
            <person name="Tracey A."/>
            <person name="Wood J."/>
            <person name="Formenti G."/>
            <person name="Howe K."/>
            <person name="Fedrigo O."/>
            <person name="Jarvis E.D."/>
        </authorList>
    </citation>
    <scope>NUCLEOTIDE SEQUENCE [LARGE SCALE GENOMIC DNA]</scope>
</reference>
<dbReference type="PANTHER" id="PTHR21292">
    <property type="entry name" value="EXOCYST COMPLEX COMPONENT SEC6-RELATED"/>
    <property type="match status" value="1"/>
</dbReference>
<dbReference type="GeneTree" id="ENSGT01030000234613"/>
<dbReference type="PANTHER" id="PTHR21292:SF4">
    <property type="entry name" value="TUMOR NECROSIS FACTOR ALPHA-INDUCED PROTEIN 2"/>
    <property type="match status" value="1"/>
</dbReference>
<evidence type="ECO:0000256" key="2">
    <source>
        <dbReference type="SAM" id="Coils"/>
    </source>
</evidence>
<dbReference type="InterPro" id="IPR042532">
    <property type="entry name" value="EXOC3/Sec6_C"/>
</dbReference>
<evidence type="ECO:0000256" key="3">
    <source>
        <dbReference type="SAM" id="MobiDB-lite"/>
    </source>
</evidence>
<dbReference type="GO" id="GO:0051601">
    <property type="term" value="P:exocyst localization"/>
    <property type="evidence" value="ECO:0007669"/>
    <property type="project" value="TreeGrafter"/>
</dbReference>
<accession>A0A3B4DD89</accession>
<dbReference type="GO" id="GO:0006887">
    <property type="term" value="P:exocytosis"/>
    <property type="evidence" value="ECO:0007669"/>
    <property type="project" value="InterPro"/>
</dbReference>